<dbReference type="Pfam" id="PF13173">
    <property type="entry name" value="AAA_14"/>
    <property type="match status" value="1"/>
</dbReference>
<dbReference type="Gene3D" id="3.40.50.300">
    <property type="entry name" value="P-loop containing nucleotide triphosphate hydrolases"/>
    <property type="match status" value="1"/>
</dbReference>
<dbReference type="AlphaFoldDB" id="A0A9D9NBZ2"/>
<dbReference type="SMART" id="SM00382">
    <property type="entry name" value="AAA"/>
    <property type="match status" value="1"/>
</dbReference>
<evidence type="ECO:0000313" key="2">
    <source>
        <dbReference type="EMBL" id="MBO8467911.1"/>
    </source>
</evidence>
<reference evidence="2" key="2">
    <citation type="journal article" date="2021" name="PeerJ">
        <title>Extensive microbial diversity within the chicken gut microbiome revealed by metagenomics and culture.</title>
        <authorList>
            <person name="Gilroy R."/>
            <person name="Ravi A."/>
            <person name="Getino M."/>
            <person name="Pursley I."/>
            <person name="Horton D.L."/>
            <person name="Alikhan N.F."/>
            <person name="Baker D."/>
            <person name="Gharbi K."/>
            <person name="Hall N."/>
            <person name="Watson M."/>
            <person name="Adriaenssens E.M."/>
            <person name="Foster-Nyarko E."/>
            <person name="Jarju S."/>
            <person name="Secka A."/>
            <person name="Antonio M."/>
            <person name="Oren A."/>
            <person name="Chaudhuri R.R."/>
            <person name="La Ragione R."/>
            <person name="Hildebrand F."/>
            <person name="Pallen M.J."/>
        </authorList>
    </citation>
    <scope>NUCLEOTIDE SEQUENCE</scope>
    <source>
        <strain evidence="2">B1-15692</strain>
    </source>
</reference>
<proteinExistence type="predicted"/>
<dbReference type="InterPro" id="IPR025420">
    <property type="entry name" value="DUF4143"/>
</dbReference>
<dbReference type="PANTHER" id="PTHR42990">
    <property type="entry name" value="ATPASE"/>
    <property type="match status" value="1"/>
</dbReference>
<sequence>MDRLQERFSKLLSETGSDFHRYMYHRINWNSRMIGLTGPRGVGKTTLILQYLKENLPRERSLYVTAEDFYFAEHRLLDLADAFVRYGGKYLFIDEIHRYKDWSKELKLMYDYHPELQVVFTGSSVLDIHQGVADLSRRAVMYHMQGLSFREYLNLFHGFDFPVLSFEDILALKMDIPSGFHPFEYFPEYLRQGYYPFPHDDFDTRLMQMVNLSIETDIPQYAGMNISTARKLKRLLAVIARSVPFKPNISTLATVLNVSRNSVADYCLYLEEAGLIAQLRDDTGGIRGLGKVDKIYLDNTNLIHALERENADTGNVRETFFFNQMRVNQEVITSSASDFQIQGCTFEVGGRKKGQKQIEGLIRGYVVKDEIEYGHGNVIPLWMFGFGY</sequence>
<dbReference type="SUPFAM" id="SSF52540">
    <property type="entry name" value="P-loop containing nucleoside triphosphate hydrolases"/>
    <property type="match status" value="1"/>
</dbReference>
<name>A0A9D9NBZ2_9BACT</name>
<protein>
    <submittedName>
        <fullName evidence="2">AAA family ATPase</fullName>
    </submittedName>
</protein>
<dbReference type="PANTHER" id="PTHR42990:SF1">
    <property type="entry name" value="AAA+ ATPASE DOMAIN-CONTAINING PROTEIN"/>
    <property type="match status" value="1"/>
</dbReference>
<feature type="domain" description="AAA+ ATPase" evidence="1">
    <location>
        <begin position="30"/>
        <end position="157"/>
    </location>
</feature>
<dbReference type="InterPro" id="IPR003593">
    <property type="entry name" value="AAA+_ATPase"/>
</dbReference>
<comment type="caution">
    <text evidence="2">The sequence shown here is derived from an EMBL/GenBank/DDBJ whole genome shotgun (WGS) entry which is preliminary data.</text>
</comment>
<dbReference type="EMBL" id="JADIMH010000063">
    <property type="protein sequence ID" value="MBO8467911.1"/>
    <property type="molecule type" value="Genomic_DNA"/>
</dbReference>
<reference evidence="2" key="1">
    <citation type="submission" date="2020-10" db="EMBL/GenBank/DDBJ databases">
        <authorList>
            <person name="Gilroy R."/>
        </authorList>
    </citation>
    <scope>NUCLEOTIDE SEQUENCE</scope>
    <source>
        <strain evidence="2">B1-15692</strain>
    </source>
</reference>
<evidence type="ECO:0000313" key="3">
    <source>
        <dbReference type="Proteomes" id="UP000823660"/>
    </source>
</evidence>
<dbReference type="Pfam" id="PF13635">
    <property type="entry name" value="DUF4143"/>
    <property type="match status" value="1"/>
</dbReference>
<gene>
    <name evidence="2" type="ORF">IAB99_09175</name>
</gene>
<dbReference type="InterPro" id="IPR041682">
    <property type="entry name" value="AAA_14"/>
</dbReference>
<accession>A0A9D9NBZ2</accession>
<dbReference type="Proteomes" id="UP000823660">
    <property type="component" value="Unassembled WGS sequence"/>
</dbReference>
<dbReference type="InterPro" id="IPR027417">
    <property type="entry name" value="P-loop_NTPase"/>
</dbReference>
<organism evidence="2 3">
    <name type="scientific">Candidatus Cryptobacteroides faecipullorum</name>
    <dbReference type="NCBI Taxonomy" id="2840764"/>
    <lineage>
        <taxon>Bacteria</taxon>
        <taxon>Pseudomonadati</taxon>
        <taxon>Bacteroidota</taxon>
        <taxon>Bacteroidia</taxon>
        <taxon>Bacteroidales</taxon>
        <taxon>Candidatus Cryptobacteroides</taxon>
    </lineage>
</organism>
<evidence type="ECO:0000259" key="1">
    <source>
        <dbReference type="SMART" id="SM00382"/>
    </source>
</evidence>